<name>A0AAQ4EXJ1_AMBAM</name>
<accession>A0AAQ4EXJ1</accession>
<dbReference type="Proteomes" id="UP001321473">
    <property type="component" value="Unassembled WGS sequence"/>
</dbReference>
<dbReference type="GO" id="GO:0071897">
    <property type="term" value="P:DNA biosynthetic process"/>
    <property type="evidence" value="ECO:0007669"/>
    <property type="project" value="UniProtKB-ARBA"/>
</dbReference>
<dbReference type="EMBL" id="JARKHS020009808">
    <property type="protein sequence ID" value="KAK8779457.1"/>
    <property type="molecule type" value="Genomic_DNA"/>
</dbReference>
<dbReference type="AlphaFoldDB" id="A0AAQ4EXJ1"/>
<organism evidence="2 3">
    <name type="scientific">Amblyomma americanum</name>
    <name type="common">Lone star tick</name>
    <dbReference type="NCBI Taxonomy" id="6943"/>
    <lineage>
        <taxon>Eukaryota</taxon>
        <taxon>Metazoa</taxon>
        <taxon>Ecdysozoa</taxon>
        <taxon>Arthropoda</taxon>
        <taxon>Chelicerata</taxon>
        <taxon>Arachnida</taxon>
        <taxon>Acari</taxon>
        <taxon>Parasitiformes</taxon>
        <taxon>Ixodida</taxon>
        <taxon>Ixodoidea</taxon>
        <taxon>Ixodidae</taxon>
        <taxon>Amblyomminae</taxon>
        <taxon>Amblyomma</taxon>
    </lineage>
</organism>
<dbReference type="SUPFAM" id="SSF56672">
    <property type="entry name" value="DNA/RNA polymerases"/>
    <property type="match status" value="1"/>
</dbReference>
<dbReference type="Gene3D" id="3.10.10.10">
    <property type="entry name" value="HIV Type 1 Reverse Transcriptase, subunit A, domain 1"/>
    <property type="match status" value="1"/>
</dbReference>
<dbReference type="InterPro" id="IPR050951">
    <property type="entry name" value="Retrovirus_Pol_polyprotein"/>
</dbReference>
<sequence>MLALRSRDPVNPVESVPEAMVPTEDISSAPRELAVPESPPPAAPTVGVVSERSRRFVEYASVGILFFINLINYMDRYTVAVGSLEKVYSRVAVRLVDEAVVLPWSEHILYAFVPSDVESGAVGVLEPVDSLSNGLKAAACLVTVNDAHRVPLRVVNCSQQPLSLPKNKTFAFFTSAIEKREPTDTVLATVEHASPSAAPKVSFDLSHVKSSEREALAGLLNDYSEVFAASNLDLGCCGVIKHRIETGTSSPVYQRAYRIPYSQREEMERQVQDLIDRGIVEHSKSPWGAPALLVEKPDGSYRLVVDYRELNAVTRIYPYPIPNIQETLSQLGSARAL</sequence>
<comment type="caution">
    <text evidence="2">The sequence shown here is derived from an EMBL/GenBank/DDBJ whole genome shotgun (WGS) entry which is preliminary data.</text>
</comment>
<evidence type="ECO:0000313" key="3">
    <source>
        <dbReference type="Proteomes" id="UP001321473"/>
    </source>
</evidence>
<protein>
    <submittedName>
        <fullName evidence="2">Uncharacterized protein</fullName>
    </submittedName>
</protein>
<dbReference type="PANTHER" id="PTHR37984">
    <property type="entry name" value="PROTEIN CBG26694"/>
    <property type="match status" value="1"/>
</dbReference>
<dbReference type="PANTHER" id="PTHR37984:SF5">
    <property type="entry name" value="PROTEIN NYNRIN-LIKE"/>
    <property type="match status" value="1"/>
</dbReference>
<dbReference type="InterPro" id="IPR043502">
    <property type="entry name" value="DNA/RNA_pol_sf"/>
</dbReference>
<reference evidence="2 3" key="1">
    <citation type="journal article" date="2023" name="Arcadia Sci">
        <title>De novo assembly of a long-read Amblyomma americanum tick genome.</title>
        <authorList>
            <person name="Chou S."/>
            <person name="Poskanzer K.E."/>
            <person name="Rollins M."/>
            <person name="Thuy-Boun P.S."/>
        </authorList>
    </citation>
    <scope>NUCLEOTIDE SEQUENCE [LARGE SCALE GENOMIC DNA]</scope>
    <source>
        <strain evidence="2">F_SG_1</strain>
        <tissue evidence="2">Salivary glands</tissue>
    </source>
</reference>
<proteinExistence type="predicted"/>
<evidence type="ECO:0000256" key="1">
    <source>
        <dbReference type="SAM" id="MobiDB-lite"/>
    </source>
</evidence>
<evidence type="ECO:0000313" key="2">
    <source>
        <dbReference type="EMBL" id="KAK8779457.1"/>
    </source>
</evidence>
<gene>
    <name evidence="2" type="ORF">V5799_019204</name>
</gene>
<keyword evidence="3" id="KW-1185">Reference proteome</keyword>
<feature type="region of interest" description="Disordered" evidence="1">
    <location>
        <begin position="1"/>
        <end position="46"/>
    </location>
</feature>